<reference evidence="6" key="2">
    <citation type="submission" date="2020-05" db="UniProtKB">
        <authorList>
            <consortium name="EnsemblMetazoa"/>
        </authorList>
    </citation>
    <scope>IDENTIFICATION</scope>
    <source>
        <strain evidence="6">IAEA</strain>
    </source>
</reference>
<dbReference type="GO" id="GO:0061630">
    <property type="term" value="F:ubiquitin protein ligase activity"/>
    <property type="evidence" value="ECO:0007669"/>
    <property type="project" value="TreeGrafter"/>
</dbReference>
<evidence type="ECO:0000256" key="2">
    <source>
        <dbReference type="ARBA" id="ARBA00022771"/>
    </source>
</evidence>
<dbReference type="Gene3D" id="3.30.40.10">
    <property type="entry name" value="Zinc/RING finger domain, C3HC4 (zinc finger)"/>
    <property type="match status" value="1"/>
</dbReference>
<dbReference type="SMART" id="SM00184">
    <property type="entry name" value="RING"/>
    <property type="match status" value="1"/>
</dbReference>
<keyword evidence="7" id="KW-1185">Reference proteome</keyword>
<name>A0A1A9Z0E5_GLOPL</name>
<protein>
    <submittedName>
        <fullName evidence="6">RING-type domain-containing protein</fullName>
    </submittedName>
</protein>
<evidence type="ECO:0000256" key="4">
    <source>
        <dbReference type="PROSITE-ProRule" id="PRU00175"/>
    </source>
</evidence>
<evidence type="ECO:0000256" key="1">
    <source>
        <dbReference type="ARBA" id="ARBA00022723"/>
    </source>
</evidence>
<dbReference type="VEuPathDB" id="VectorBase:GPAI000211"/>
<dbReference type="InterPro" id="IPR051834">
    <property type="entry name" value="RING_finger_E3_ligase"/>
</dbReference>
<feature type="domain" description="RING-type" evidence="5">
    <location>
        <begin position="156"/>
        <end position="197"/>
    </location>
</feature>
<dbReference type="InterPro" id="IPR013083">
    <property type="entry name" value="Znf_RING/FYVE/PHD"/>
</dbReference>
<dbReference type="PANTHER" id="PTHR45931:SF3">
    <property type="entry name" value="RING ZINC FINGER-CONTAINING PROTEIN"/>
    <property type="match status" value="1"/>
</dbReference>
<dbReference type="AlphaFoldDB" id="A0A1A9Z0E5"/>
<evidence type="ECO:0000313" key="7">
    <source>
        <dbReference type="Proteomes" id="UP000092445"/>
    </source>
</evidence>
<reference evidence="7" key="1">
    <citation type="submission" date="2014-03" db="EMBL/GenBank/DDBJ databases">
        <authorList>
            <person name="Aksoy S."/>
            <person name="Warren W."/>
            <person name="Wilson R.K."/>
        </authorList>
    </citation>
    <scope>NUCLEOTIDE SEQUENCE [LARGE SCALE GENOMIC DNA]</scope>
    <source>
        <strain evidence="7">IAEA</strain>
    </source>
</reference>
<dbReference type="GO" id="GO:0005634">
    <property type="term" value="C:nucleus"/>
    <property type="evidence" value="ECO:0007669"/>
    <property type="project" value="TreeGrafter"/>
</dbReference>
<dbReference type="Pfam" id="PF13639">
    <property type="entry name" value="zf-RING_2"/>
    <property type="match status" value="1"/>
</dbReference>
<organism evidence="6 7">
    <name type="scientific">Glossina pallidipes</name>
    <name type="common">Tsetse fly</name>
    <dbReference type="NCBI Taxonomy" id="7398"/>
    <lineage>
        <taxon>Eukaryota</taxon>
        <taxon>Metazoa</taxon>
        <taxon>Ecdysozoa</taxon>
        <taxon>Arthropoda</taxon>
        <taxon>Hexapoda</taxon>
        <taxon>Insecta</taxon>
        <taxon>Pterygota</taxon>
        <taxon>Neoptera</taxon>
        <taxon>Endopterygota</taxon>
        <taxon>Diptera</taxon>
        <taxon>Brachycera</taxon>
        <taxon>Muscomorpha</taxon>
        <taxon>Hippoboscoidea</taxon>
        <taxon>Glossinidae</taxon>
        <taxon>Glossina</taxon>
    </lineage>
</organism>
<dbReference type="GO" id="GO:0006511">
    <property type="term" value="P:ubiquitin-dependent protein catabolic process"/>
    <property type="evidence" value="ECO:0007669"/>
    <property type="project" value="TreeGrafter"/>
</dbReference>
<keyword evidence="1" id="KW-0479">Metal-binding</keyword>
<evidence type="ECO:0000256" key="3">
    <source>
        <dbReference type="ARBA" id="ARBA00022833"/>
    </source>
</evidence>
<keyword evidence="3" id="KW-0862">Zinc</keyword>
<dbReference type="EnsemblMetazoa" id="GPAI000211-RA">
    <property type="protein sequence ID" value="GPAI000211-PA"/>
    <property type="gene ID" value="GPAI000211"/>
</dbReference>
<dbReference type="InterPro" id="IPR001841">
    <property type="entry name" value="Znf_RING"/>
</dbReference>
<evidence type="ECO:0000313" key="6">
    <source>
        <dbReference type="EnsemblMetazoa" id="GPAI000211-PA"/>
    </source>
</evidence>
<dbReference type="GO" id="GO:0008270">
    <property type="term" value="F:zinc ion binding"/>
    <property type="evidence" value="ECO:0007669"/>
    <property type="project" value="UniProtKB-KW"/>
</dbReference>
<accession>A0A1A9Z0E5</accession>
<dbReference type="STRING" id="7398.A0A1A9Z0E5"/>
<sequence length="449" mass="51492">MDNCLVPPSQRHVSLTSSSVTGFNCLAADKQRTMEKNKAVVATELQGHDSEDNKVYLNRIVMSDNNNLNISKLREHINRLERFLDVWEELDEEILTSANGVSNDDNDRLLTDRHQVLEAMQDVCNEFSGDLRTSQINMLPSYEYNVDRSCDDQASCAVCINDLVSKDLMRKLPCGHNFHAECLDKWLQSHETCPMCRTRVIDGSTEFIIAYNSPGELFYTIPFVRKSPKNPYVDFFTILRKQRKYQTKRCKMQECSLTLSSLEPRIARSTSLAVSVSSSPQSLFCIFILMVVAAFKTGNKGTDKRELVEKRYLQASSEPSFRVYLHTSLHAARYVHCARLIGNLEDFAYCMHFSGDYYRGGDDTVHTVIVLMTSTPMSTMFTILMKWVAHHYLTNCYHSHGQHCLQLLMRTSRFNKHTDKFNVPTSFHAGYNDFNLEILIQSSSREKLT</sequence>
<keyword evidence="2 4" id="KW-0863">Zinc-finger</keyword>
<proteinExistence type="predicted"/>
<dbReference type="PANTHER" id="PTHR45931">
    <property type="entry name" value="SI:CH211-59O9.10"/>
    <property type="match status" value="1"/>
</dbReference>
<dbReference type="Proteomes" id="UP000092445">
    <property type="component" value="Unassembled WGS sequence"/>
</dbReference>
<evidence type="ECO:0000259" key="5">
    <source>
        <dbReference type="PROSITE" id="PS50089"/>
    </source>
</evidence>
<dbReference type="SUPFAM" id="SSF57850">
    <property type="entry name" value="RING/U-box"/>
    <property type="match status" value="1"/>
</dbReference>
<dbReference type="PROSITE" id="PS50089">
    <property type="entry name" value="ZF_RING_2"/>
    <property type="match status" value="1"/>
</dbReference>